<accession>A0A6V8K4A2</accession>
<keyword evidence="1" id="KW-0472">Membrane</keyword>
<keyword evidence="4" id="KW-1185">Reference proteome</keyword>
<keyword evidence="1" id="KW-1133">Transmembrane helix</keyword>
<evidence type="ECO:0000256" key="1">
    <source>
        <dbReference type="SAM" id="Phobius"/>
    </source>
</evidence>
<keyword evidence="1" id="KW-0812">Transmembrane</keyword>
<reference evidence="3 4" key="1">
    <citation type="submission" date="2020-03" db="EMBL/GenBank/DDBJ databases">
        <title>Whole genome shotgun sequence of Phytohabitans houttuyneae NBRC 108639.</title>
        <authorList>
            <person name="Komaki H."/>
            <person name="Tamura T."/>
        </authorList>
    </citation>
    <scope>NUCLEOTIDE SEQUENCE [LARGE SCALE GENOMIC DNA]</scope>
    <source>
        <strain evidence="3 4">NBRC 108639</strain>
    </source>
</reference>
<dbReference type="AlphaFoldDB" id="A0A6V8K4A2"/>
<dbReference type="Proteomes" id="UP000482800">
    <property type="component" value="Unassembled WGS sequence"/>
</dbReference>
<feature type="transmembrane region" description="Helical" evidence="1">
    <location>
        <begin position="36"/>
        <end position="53"/>
    </location>
</feature>
<dbReference type="Pfam" id="PF10756">
    <property type="entry name" value="bPH_6"/>
    <property type="match status" value="1"/>
</dbReference>
<dbReference type="RefSeq" id="WP_173057455.1">
    <property type="nucleotide sequence ID" value="NZ_BAABGO010000011.1"/>
</dbReference>
<sequence length="140" mass="14820">MDALTWRVPGKVPAVKLAAATAILAAGLLFADGDVVRLVLAAAVAAALALWAARDLFVPVRLAADPEGVTVVAGLTGRRHLAWSEIERVRVDTRPRLGLRTETLEIDAGESLHLFNEYDLGVPPAEVAAALEPLREGGRL</sequence>
<feature type="domain" description="Low molecular weight protein antigen 6 PH" evidence="2">
    <location>
        <begin position="60"/>
        <end position="135"/>
    </location>
</feature>
<name>A0A6V8K4A2_9ACTN</name>
<feature type="transmembrane region" description="Helical" evidence="1">
    <location>
        <begin position="12"/>
        <end position="30"/>
    </location>
</feature>
<protein>
    <recommendedName>
        <fullName evidence="2">Low molecular weight protein antigen 6 PH domain-containing protein</fullName>
    </recommendedName>
</protein>
<proteinExistence type="predicted"/>
<dbReference type="EMBL" id="BLPF01000001">
    <property type="protein sequence ID" value="GFJ80003.1"/>
    <property type="molecule type" value="Genomic_DNA"/>
</dbReference>
<evidence type="ECO:0000313" key="3">
    <source>
        <dbReference type="EMBL" id="GFJ80003.1"/>
    </source>
</evidence>
<organism evidence="3 4">
    <name type="scientific">Phytohabitans houttuyneae</name>
    <dbReference type="NCBI Taxonomy" id="1076126"/>
    <lineage>
        <taxon>Bacteria</taxon>
        <taxon>Bacillati</taxon>
        <taxon>Actinomycetota</taxon>
        <taxon>Actinomycetes</taxon>
        <taxon>Micromonosporales</taxon>
        <taxon>Micromonosporaceae</taxon>
    </lineage>
</organism>
<reference evidence="3 4" key="2">
    <citation type="submission" date="2020-03" db="EMBL/GenBank/DDBJ databases">
        <authorList>
            <person name="Ichikawa N."/>
            <person name="Kimura A."/>
            <person name="Kitahashi Y."/>
            <person name="Uohara A."/>
        </authorList>
    </citation>
    <scope>NUCLEOTIDE SEQUENCE [LARGE SCALE GENOMIC DNA]</scope>
    <source>
        <strain evidence="3 4">NBRC 108639</strain>
    </source>
</reference>
<dbReference type="InterPro" id="IPR019692">
    <property type="entry name" value="CFP-6_PH"/>
</dbReference>
<evidence type="ECO:0000313" key="4">
    <source>
        <dbReference type="Proteomes" id="UP000482800"/>
    </source>
</evidence>
<gene>
    <name evidence="3" type="ORF">Phou_041830</name>
</gene>
<evidence type="ECO:0000259" key="2">
    <source>
        <dbReference type="Pfam" id="PF10756"/>
    </source>
</evidence>
<comment type="caution">
    <text evidence="3">The sequence shown here is derived from an EMBL/GenBank/DDBJ whole genome shotgun (WGS) entry which is preliminary data.</text>
</comment>